<organism evidence="2 3">
    <name type="scientific">Sphagnum jensenii</name>
    <dbReference type="NCBI Taxonomy" id="128206"/>
    <lineage>
        <taxon>Eukaryota</taxon>
        <taxon>Viridiplantae</taxon>
        <taxon>Streptophyta</taxon>
        <taxon>Embryophyta</taxon>
        <taxon>Bryophyta</taxon>
        <taxon>Sphagnophytina</taxon>
        <taxon>Sphagnopsida</taxon>
        <taxon>Sphagnales</taxon>
        <taxon>Sphagnaceae</taxon>
        <taxon>Sphagnum</taxon>
    </lineage>
</organism>
<name>A0ABP1BIM3_9BRYO</name>
<feature type="compositionally biased region" description="Polar residues" evidence="1">
    <location>
        <begin position="793"/>
        <end position="804"/>
    </location>
</feature>
<dbReference type="EMBL" id="OZ023705">
    <property type="protein sequence ID" value="CAK9875415.1"/>
    <property type="molecule type" value="Genomic_DNA"/>
</dbReference>
<feature type="region of interest" description="Disordered" evidence="1">
    <location>
        <begin position="29"/>
        <end position="63"/>
    </location>
</feature>
<feature type="region of interest" description="Disordered" evidence="1">
    <location>
        <begin position="80"/>
        <end position="109"/>
    </location>
</feature>
<evidence type="ECO:0000313" key="2">
    <source>
        <dbReference type="EMBL" id="CAK9875415.1"/>
    </source>
</evidence>
<feature type="region of interest" description="Disordered" evidence="1">
    <location>
        <begin position="140"/>
        <end position="202"/>
    </location>
</feature>
<feature type="compositionally biased region" description="Basic and acidic residues" evidence="1">
    <location>
        <begin position="30"/>
        <end position="53"/>
    </location>
</feature>
<accession>A0ABP1BIM3</accession>
<feature type="region of interest" description="Disordered" evidence="1">
    <location>
        <begin position="247"/>
        <end position="269"/>
    </location>
</feature>
<sequence>MADADVATILPDDRLDAVGTRKLKRLRKVKSCEEEAAEGRDDDALCNGAKKESSSVQFGGENRTRIDSAKEILKRFGKRDAAAAAGGKENEGGDGIVSASHTKRKKSVVVQTKIKTAVVDMARESIQEERVVVVVPPFVGHPAEADSMEEEVGDDDEDVREARLSNTDEPPAPSKTKQKRSNGGIRSSRIPSFKAPEWDEEGLRTFDSETKSSVDAEFPATAAANEAGTSLDAEENMLEKARKLVAGLGGSDDNSKKNKSAEEGTTKACSAEIETTASRKKRGKKEERRACEELHAESQRLLRESKVAFTAPAPVWKPVLSVLEKIKKRRLELGCSVGESSTSQEAVKEPNFIVASKEMDNALNNQGSSNVNFILDEKVEVELGAILRTPQMDENVVLPNLEVVQLPPVVTSTRRVSDLNLLDISHLWEGFHLVQNGDQQAVENVHTVDDATNDHDNLPGTPEIETNHLHSELDLLCYSQLSSEIEESPMQPLDENLIPRYCFLPKLPYHLFLLPSLCSDGGSNKEKDHLSLRHIDEQQIYITATHVRALIDDEAEDEDEDLLAENVEEEEAVADEEELRDLIASTQEEKVGDQSRRAALHRKWLQQQDAELTEDIMERLRTGRGSRWKGRDRVVSCLDEEDWLHDSDSDQNDEDKEDPDEELLEESAPEDDLVASSFLGSPSNHKRKERETKNLDDLYDWERCSPEVNNQLDDEEHDREILRQRLLEESEEQLSFLSPAEDESSREVFGLINKVNVTSVKGKATLEQRSDFRVHSSDLICGLKLSQPSFLGRSTSTSLPTASHKQGGLGGSRSFVFGRDDSNSSHGLVTQPAKEDQPANEAKVIQESRSNLSGHSKKEVMKPLQGNSEFGPSLFDLLRRQAADLNKALQKKSTSPIKSQIKVTHNLSVFAFKSSRSIRGNRGS</sequence>
<feature type="region of interest" description="Disordered" evidence="1">
    <location>
        <begin position="793"/>
        <end position="865"/>
    </location>
</feature>
<dbReference type="Proteomes" id="UP001497522">
    <property type="component" value="Chromosome 4"/>
</dbReference>
<dbReference type="PANTHER" id="PTHR36005:SF1">
    <property type="entry name" value="DNA LIGASE-LIKE PROTEIN"/>
    <property type="match status" value="1"/>
</dbReference>
<keyword evidence="3" id="KW-1185">Reference proteome</keyword>
<dbReference type="PANTHER" id="PTHR36005">
    <property type="entry name" value="DNA LIGASE-LIKE PROTEIN"/>
    <property type="match status" value="1"/>
</dbReference>
<feature type="compositionally biased region" description="Basic and acidic residues" evidence="1">
    <location>
        <begin position="253"/>
        <end position="265"/>
    </location>
</feature>
<evidence type="ECO:0000313" key="3">
    <source>
        <dbReference type="Proteomes" id="UP001497522"/>
    </source>
</evidence>
<gene>
    <name evidence="2" type="ORF">CSSPJE1EN2_LOCUS17664</name>
</gene>
<feature type="region of interest" description="Disordered" evidence="1">
    <location>
        <begin position="642"/>
        <end position="691"/>
    </location>
</feature>
<feature type="compositionally biased region" description="Acidic residues" evidence="1">
    <location>
        <begin position="146"/>
        <end position="159"/>
    </location>
</feature>
<evidence type="ECO:0000256" key="1">
    <source>
        <dbReference type="SAM" id="MobiDB-lite"/>
    </source>
</evidence>
<protein>
    <submittedName>
        <fullName evidence="2">Uncharacterized protein</fullName>
    </submittedName>
</protein>
<feature type="compositionally biased region" description="Acidic residues" evidence="1">
    <location>
        <begin position="642"/>
        <end position="673"/>
    </location>
</feature>
<reference evidence="2" key="1">
    <citation type="submission" date="2024-03" db="EMBL/GenBank/DDBJ databases">
        <authorList>
            <consortium name="ELIXIR-Norway"/>
            <consortium name="Elixir Norway"/>
        </authorList>
    </citation>
    <scope>NUCLEOTIDE SEQUENCE</scope>
</reference>
<proteinExistence type="predicted"/>